<keyword evidence="1" id="KW-0472">Membrane</keyword>
<evidence type="ECO:0000256" key="1">
    <source>
        <dbReference type="SAM" id="Phobius"/>
    </source>
</evidence>
<gene>
    <name evidence="2" type="ORF">EDC64_112123</name>
</gene>
<name>A0A4R3LSB0_9HYPH</name>
<evidence type="ECO:0000313" key="3">
    <source>
        <dbReference type="Proteomes" id="UP000294664"/>
    </source>
</evidence>
<comment type="caution">
    <text evidence="2">The sequence shown here is derived from an EMBL/GenBank/DDBJ whole genome shotgun (WGS) entry which is preliminary data.</text>
</comment>
<protein>
    <submittedName>
        <fullName evidence="2">Uncharacterized protein (TIGR02186 family)</fullName>
    </submittedName>
</protein>
<proteinExistence type="predicted"/>
<sequence length="255" mass="27915">MRRRLLAILLFGLAALAGPARGERLVLSVSQPEVLITSNFTGADLVLFGVVEGDGRPKPRYDFAVTVRGPAETFVTWRKSRVLGLYINTDSRTFVDSPAVLAVATNRPAAEIAPPEVLRREQVGLWRNIFVQRVGPDFADVVPDDPFRLAFLRIKTAEGLYAEDPFGVNLLSPFVFRTTFRIPASAPVGSYEVSVKLFESGLPVASAVTSVMVRKDGYGQELAAFAEDRPWLYGFGVAFGALFVGFGANLLFRKD</sequence>
<dbReference type="Pfam" id="PF09608">
    <property type="entry name" value="Alph_Pro_TM"/>
    <property type="match status" value="1"/>
</dbReference>
<organism evidence="2 3">
    <name type="scientific">Aquabacter spiritensis</name>
    <dbReference type="NCBI Taxonomy" id="933073"/>
    <lineage>
        <taxon>Bacteria</taxon>
        <taxon>Pseudomonadati</taxon>
        <taxon>Pseudomonadota</taxon>
        <taxon>Alphaproteobacteria</taxon>
        <taxon>Hyphomicrobiales</taxon>
        <taxon>Xanthobacteraceae</taxon>
        <taxon>Aquabacter</taxon>
    </lineage>
</organism>
<keyword evidence="1" id="KW-1133">Transmembrane helix</keyword>
<dbReference type="InterPro" id="IPR019088">
    <property type="entry name" value="CHP02186-rel_TM"/>
</dbReference>
<evidence type="ECO:0000313" key="2">
    <source>
        <dbReference type="EMBL" id="TCT02686.1"/>
    </source>
</evidence>
<dbReference type="AlphaFoldDB" id="A0A4R3LSB0"/>
<feature type="transmembrane region" description="Helical" evidence="1">
    <location>
        <begin position="231"/>
        <end position="252"/>
    </location>
</feature>
<keyword evidence="3" id="KW-1185">Reference proteome</keyword>
<accession>A0A4R3LSB0</accession>
<reference evidence="2 3" key="1">
    <citation type="submission" date="2019-03" db="EMBL/GenBank/DDBJ databases">
        <title>Genomic Encyclopedia of Type Strains, Phase IV (KMG-IV): sequencing the most valuable type-strain genomes for metagenomic binning, comparative biology and taxonomic classification.</title>
        <authorList>
            <person name="Goeker M."/>
        </authorList>
    </citation>
    <scope>NUCLEOTIDE SEQUENCE [LARGE SCALE GENOMIC DNA]</scope>
    <source>
        <strain evidence="2 3">DSM 9035</strain>
    </source>
</reference>
<dbReference type="EMBL" id="SMAI01000012">
    <property type="protein sequence ID" value="TCT02686.1"/>
    <property type="molecule type" value="Genomic_DNA"/>
</dbReference>
<dbReference type="RefSeq" id="WP_132033819.1">
    <property type="nucleotide sequence ID" value="NZ_SMAI01000012.1"/>
</dbReference>
<keyword evidence="1" id="KW-0812">Transmembrane</keyword>
<dbReference type="OrthoDB" id="9815212at2"/>
<dbReference type="Proteomes" id="UP000294664">
    <property type="component" value="Unassembled WGS sequence"/>
</dbReference>